<dbReference type="SUPFAM" id="SSF53448">
    <property type="entry name" value="Nucleotide-diphospho-sugar transferases"/>
    <property type="match status" value="3"/>
</dbReference>
<dbReference type="InterPro" id="IPR001173">
    <property type="entry name" value="Glyco_trans_2-like"/>
</dbReference>
<reference evidence="3" key="1">
    <citation type="journal article" date="2020" name="mSystems">
        <title>Genome- and Community-Level Interaction Insights into Carbon Utilization and Element Cycling Functions of Hydrothermarchaeota in Hydrothermal Sediment.</title>
        <authorList>
            <person name="Zhou Z."/>
            <person name="Liu Y."/>
            <person name="Xu W."/>
            <person name="Pan J."/>
            <person name="Luo Z.H."/>
            <person name="Li M."/>
        </authorList>
    </citation>
    <scope>NUCLEOTIDE SEQUENCE [LARGE SCALE GENOMIC DNA]</scope>
    <source>
        <strain evidence="3">SpSt-200</strain>
    </source>
</reference>
<dbReference type="PANTHER" id="PTHR43179">
    <property type="entry name" value="RHAMNOSYLTRANSFERASE WBBL"/>
    <property type="match status" value="1"/>
</dbReference>
<organism evidence="3">
    <name type="scientific">Pseudomonas graminis</name>
    <dbReference type="NCBI Taxonomy" id="158627"/>
    <lineage>
        <taxon>Bacteria</taxon>
        <taxon>Pseudomonadati</taxon>
        <taxon>Pseudomonadota</taxon>
        <taxon>Gammaproteobacteria</taxon>
        <taxon>Pseudomonadales</taxon>
        <taxon>Pseudomonadaceae</taxon>
        <taxon>Pseudomonas</taxon>
    </lineage>
</organism>
<dbReference type="Pfam" id="PF00535">
    <property type="entry name" value="Glycos_transf_2"/>
    <property type="match status" value="2"/>
</dbReference>
<keyword evidence="1" id="KW-1003">Cell membrane</keyword>
<sequence>MRRCSRHVFQLPDTPMDSQRLVSVVIAVCRTEFFETALSSVIGQTHDAIEIVICDDATDGLAETVTDLYRASCRWPIRYLRNDSPLGAEACFNRGVADACGRYIKFMSGDAVLAPDCIQQMVAALEVNPQASLVAAHRQWLNAEGAALQENLATRFRVTEPTVFHGPDIVGLLGEFTCNFIGELSSVLCRRDDLLALGADPFSLNGESVGPLGNLALYASLLHDAELIMLPATLTGTRIAPQQMTEQGIEIVGTDSDHLPLFHRLIREAGWASTSLDNGWVGARPLSASRGFTDFNLLAQLSAPLPQRLNPQQVEAWLGHRVLTADQQTQIDRHLAEVDAPSLLVVIKDVANAPEKIQRSLDSLASHGALHAAMNVVVLTDATKLPATLVGPRLTTLAIGAMNTAALLNQVVESNRFEWLIVIDAGTQFTPFGLTASALTLLDSPDAHAAFADEMHRRPRGGLSSAMRPDFNLDYLLSYPLLTAGHWLFRRQTILDIGGFDERFADAAEFDLILRLYEREGAGRIIHISEPLLVCDLPEAGDNPHEIETLQRHLKVRGYPRATIEHTLPRRYHLQYGHTDQPLVSIIVPTKDQLPFLQRCVETLLHSTRYLNYELLIVDNNSETPEALEWLARIDALGSAQVRVLRYPHPFNYSRINNVAAAQAKGEYLVLLNNDTAIVHSRWLDELLNHALRPEVGVVGAKLLFPNGRMQHAGVRLGMDGPAGHQHIGEPGHIQGYMQRVQVDQDLSAVTAACLMVRRSIYEEVGGLDEEAFVVSYNDVDLCMKVGALGYLNVWTPHSVLIHEGSVSQTHVDTATQQAKRKRFVGEQLAMYRKWLPTLANDPAFNSNLSFDLQSVELELNMPLVWHPLAWRRDPVVLAYPEGLWASPHERVIAPFETLQAAGIVDGMLSSQPLSIPQEGRLKPNVVVFQARLDADHLQTIARAQLLPDAFVVLDINDLQLGSRTPGDDPFAFDAECVDLLQKSLHQAQRVIASTQVLADIAGEFHADVRLLPSRLSPHVWGNLVSRRGVGGKPRVGLVSDRWQPQDLHLILAVVEALAEEVEWIVMGDDQGVLRSHAHESHDRPPAEQYATAVADLNLDLALLPAVDNLFGACKNNITLLQLGACGVPVICSDVRAYAGDLPVTRVPNTLEAWVNLIRAHTVDLASAALLGDDLRKQVLRDWMLDDAAVQAWREAWLP</sequence>
<dbReference type="CDD" id="cd00761">
    <property type="entry name" value="Glyco_tranf_GTA_type"/>
    <property type="match status" value="1"/>
</dbReference>
<accession>A0A7C1X3G4</accession>
<dbReference type="CDD" id="cd04186">
    <property type="entry name" value="GT_2_like_c"/>
    <property type="match status" value="1"/>
</dbReference>
<evidence type="ECO:0000259" key="2">
    <source>
        <dbReference type="Pfam" id="PF00535"/>
    </source>
</evidence>
<dbReference type="Gene3D" id="3.90.550.10">
    <property type="entry name" value="Spore Coat Polysaccharide Biosynthesis Protein SpsA, Chain A"/>
    <property type="match status" value="3"/>
</dbReference>
<proteinExistence type="predicted"/>
<dbReference type="PANTHER" id="PTHR43179:SF7">
    <property type="entry name" value="RHAMNOSYLTRANSFERASE WBBL"/>
    <property type="match status" value="1"/>
</dbReference>
<dbReference type="InterPro" id="IPR029044">
    <property type="entry name" value="Nucleotide-diphossugar_trans"/>
</dbReference>
<gene>
    <name evidence="3" type="ORF">ENP23_04675</name>
</gene>
<comment type="caution">
    <text evidence="3">The sequence shown here is derived from an EMBL/GenBank/DDBJ whole genome shotgun (WGS) entry which is preliminary data.</text>
</comment>
<feature type="domain" description="Glycosyltransferase 2-like" evidence="2">
    <location>
        <begin position="23"/>
        <end position="135"/>
    </location>
</feature>
<dbReference type="AlphaFoldDB" id="A0A7C1X3G4"/>
<keyword evidence="3" id="KW-0808">Transferase</keyword>
<feature type="domain" description="Glycosyltransferase 2-like" evidence="2">
    <location>
        <begin position="585"/>
        <end position="765"/>
    </location>
</feature>
<dbReference type="GO" id="GO:0016740">
    <property type="term" value="F:transferase activity"/>
    <property type="evidence" value="ECO:0007669"/>
    <property type="project" value="UniProtKB-KW"/>
</dbReference>
<dbReference type="EMBL" id="DSIN01000014">
    <property type="protein sequence ID" value="HEF25047.1"/>
    <property type="molecule type" value="Genomic_DNA"/>
</dbReference>
<evidence type="ECO:0000256" key="1">
    <source>
        <dbReference type="ARBA" id="ARBA00022519"/>
    </source>
</evidence>
<dbReference type="SUPFAM" id="SSF53756">
    <property type="entry name" value="UDP-Glycosyltransferase/glycogen phosphorylase"/>
    <property type="match status" value="1"/>
</dbReference>
<keyword evidence="1" id="KW-0997">Cell inner membrane</keyword>
<keyword evidence="1" id="KW-0472">Membrane</keyword>
<protein>
    <submittedName>
        <fullName evidence="3">Glycosyltransferase</fullName>
    </submittedName>
</protein>
<name>A0A7C1X3G4_9PSED</name>
<evidence type="ECO:0000313" key="3">
    <source>
        <dbReference type="EMBL" id="HEF25047.1"/>
    </source>
</evidence>